<reference evidence="2 3" key="1">
    <citation type="submission" date="2023-01" db="EMBL/GenBank/DDBJ databases">
        <title>Analysis of 21 Apiospora genomes using comparative genomics revels a genus with tremendous synthesis potential of carbohydrate active enzymes and secondary metabolites.</title>
        <authorList>
            <person name="Sorensen T."/>
        </authorList>
    </citation>
    <scope>NUCLEOTIDE SEQUENCE [LARGE SCALE GENOMIC DNA]</scope>
    <source>
        <strain evidence="2 3">CBS 20057</strain>
    </source>
</reference>
<feature type="compositionally biased region" description="Basic residues" evidence="1">
    <location>
        <begin position="304"/>
        <end position="313"/>
    </location>
</feature>
<comment type="caution">
    <text evidence="2">The sequence shown here is derived from an EMBL/GenBank/DDBJ whole genome shotgun (WGS) entry which is preliminary data.</text>
</comment>
<name>A0ABR1RKE4_9PEZI</name>
<dbReference type="InterPro" id="IPR027417">
    <property type="entry name" value="P-loop_NTPase"/>
</dbReference>
<dbReference type="PANTHER" id="PTHR48419">
    <property type="entry name" value="SULFOTRANSFERASE DOMAIN-CONTAINING PROTEIN"/>
    <property type="match status" value="1"/>
</dbReference>
<evidence type="ECO:0000256" key="1">
    <source>
        <dbReference type="SAM" id="MobiDB-lite"/>
    </source>
</evidence>
<evidence type="ECO:0000313" key="2">
    <source>
        <dbReference type="EMBL" id="KAK8013653.1"/>
    </source>
</evidence>
<organism evidence="2 3">
    <name type="scientific">Apiospora marii</name>
    <dbReference type="NCBI Taxonomy" id="335849"/>
    <lineage>
        <taxon>Eukaryota</taxon>
        <taxon>Fungi</taxon>
        <taxon>Dikarya</taxon>
        <taxon>Ascomycota</taxon>
        <taxon>Pezizomycotina</taxon>
        <taxon>Sordariomycetes</taxon>
        <taxon>Xylariomycetidae</taxon>
        <taxon>Amphisphaeriales</taxon>
        <taxon>Apiosporaceae</taxon>
        <taxon>Apiospora</taxon>
    </lineage>
</organism>
<feature type="region of interest" description="Disordered" evidence="1">
    <location>
        <begin position="302"/>
        <end position="321"/>
    </location>
</feature>
<dbReference type="SUPFAM" id="SSF52540">
    <property type="entry name" value="P-loop containing nucleoside triphosphate hydrolases"/>
    <property type="match status" value="1"/>
</dbReference>
<proteinExistence type="predicted"/>
<dbReference type="PANTHER" id="PTHR48419:SF1">
    <property type="entry name" value="SULFOTRANSFERASE DOMAIN-CONTAINING PROTEIN"/>
    <property type="match status" value="1"/>
</dbReference>
<dbReference type="EMBL" id="JAQQWI010000013">
    <property type="protein sequence ID" value="KAK8013653.1"/>
    <property type="molecule type" value="Genomic_DNA"/>
</dbReference>
<accession>A0ABR1RKE4</accession>
<dbReference type="InterPro" id="IPR053226">
    <property type="entry name" value="Pyrrolopyrazine_biosynth_F"/>
</dbReference>
<sequence length="321" mass="36565">MTSAAAPPVAKGVSRALMLLTHPRACSTAFENRSSYVSQNSQVFMARRDALVCFNESFADPSFFGPEACVERHDTNGETGAWPGFEYCTFQERVHLLEKKAPPQEAQGKSAFAKDMAFQLSHWQPGQLPQLAKPLAHLRCERDSENPTVLPFEVLRQFHWALLIRNPQQSIPSLYRLSSTPAKREATGWHYFLPSEAGYAELRRMFDYLLGQGLFPGGGGSKDTTNIDGGERRWDYAMMQSCVMDAEDLLEHPERVIQTFCRYIGLDYQSSILQWDNKEDDDQAAQVFATWTAFHRDAIESRRLQARKPKTRRSKDEDFRA</sequence>
<protein>
    <submittedName>
        <fullName evidence="2">Uncharacterized protein</fullName>
    </submittedName>
</protein>
<dbReference type="Gene3D" id="3.40.50.300">
    <property type="entry name" value="P-loop containing nucleotide triphosphate hydrolases"/>
    <property type="match status" value="1"/>
</dbReference>
<evidence type="ECO:0000313" key="3">
    <source>
        <dbReference type="Proteomes" id="UP001396898"/>
    </source>
</evidence>
<dbReference type="Proteomes" id="UP001396898">
    <property type="component" value="Unassembled WGS sequence"/>
</dbReference>
<keyword evidence="3" id="KW-1185">Reference proteome</keyword>
<gene>
    <name evidence="2" type="ORF">PG991_009246</name>
</gene>